<protein>
    <recommendedName>
        <fullName evidence="12">Chitinase</fullName>
    </recommendedName>
</protein>
<dbReference type="InterPro" id="IPR017853">
    <property type="entry name" value="GH"/>
</dbReference>
<dbReference type="GO" id="GO:0005975">
    <property type="term" value="P:carbohydrate metabolic process"/>
    <property type="evidence" value="ECO:0007669"/>
    <property type="project" value="InterPro"/>
</dbReference>
<reference evidence="10" key="1">
    <citation type="submission" date="2021-02" db="EMBL/GenBank/DDBJ databases">
        <authorList>
            <person name="Nowell W R."/>
        </authorList>
    </citation>
    <scope>NUCLEOTIDE SEQUENCE</scope>
    <source>
        <strain evidence="10">Ploen Becks lab</strain>
    </source>
</reference>
<dbReference type="PROSITE" id="PS51910">
    <property type="entry name" value="GH18_2"/>
    <property type="match status" value="1"/>
</dbReference>
<dbReference type="PROSITE" id="PS01095">
    <property type="entry name" value="GH18_1"/>
    <property type="match status" value="1"/>
</dbReference>
<dbReference type="Pfam" id="PF01607">
    <property type="entry name" value="CBM_14"/>
    <property type="match status" value="1"/>
</dbReference>
<dbReference type="SUPFAM" id="SSF51445">
    <property type="entry name" value="(Trans)glycosidases"/>
    <property type="match status" value="1"/>
</dbReference>
<dbReference type="InterPro" id="IPR011583">
    <property type="entry name" value="Chitinase_II/V-like_cat"/>
</dbReference>
<comment type="similarity">
    <text evidence="1">Belongs to the glycosyl hydrolase 18 family. Chitinase class II subfamily.</text>
</comment>
<sequence>MFICFLILVVLLAISDAKRVVCYTTNWSQYREGLGKFVPEDIDPHLCTHLIYSFVKLNGTKLAPMEWNDDSTDLMKGMYERTMDLKLRNNQLKILLAIGGANFDNSKLVEIVKSHEKLREFSVNCVDYLKKRNFDGLDLDWEYPNGYKKEFTKLVIELKNEFKNFNLLLTAAVAASKENIDASYDIPQLALYLDFLNLMTYDYHGAWEKTTGHVAPLYSRKNENNEQKMYNVDFTIQYYINQGFPEHKINLGFACYGKSYTLKSTKFIRFGSPVQGAGIIGNYTKENGTLAFYEICERMNDNWESGWDDEHKVAFLYRRDQFVGYENEESLKEKVEYVKKKHLGGIMFWSMDMDDFSGSFCKRGKYPMIKTVRDFYMPHLNQIVKLKKNERINECYNGDGFYVNLKDQCNSYYVCEYSETSSFKIRKYSCPKGTLFDKNLIACNFKQFVKCD</sequence>
<dbReference type="PROSITE" id="PS50940">
    <property type="entry name" value="CHIT_BIND_II"/>
    <property type="match status" value="1"/>
</dbReference>
<dbReference type="GO" id="GO:0005576">
    <property type="term" value="C:extracellular region"/>
    <property type="evidence" value="ECO:0007669"/>
    <property type="project" value="InterPro"/>
</dbReference>
<dbReference type="EMBL" id="CAJNOC010002373">
    <property type="protein sequence ID" value="CAF0929420.1"/>
    <property type="molecule type" value="Genomic_DNA"/>
</dbReference>
<dbReference type="InterPro" id="IPR002557">
    <property type="entry name" value="Chitin-bd_dom"/>
</dbReference>
<accession>A0A814BJS1</accession>
<evidence type="ECO:0000256" key="4">
    <source>
        <dbReference type="ARBA" id="ARBA00023157"/>
    </source>
</evidence>
<dbReference type="Gene3D" id="2.170.140.10">
    <property type="entry name" value="Chitin binding domain"/>
    <property type="match status" value="1"/>
</dbReference>
<comment type="caution">
    <text evidence="10">The sequence shown here is derived from an EMBL/GenBank/DDBJ whole genome shotgun (WGS) entry which is preliminary data.</text>
</comment>
<keyword evidence="4" id="KW-1015">Disulfide bond</keyword>
<evidence type="ECO:0000313" key="10">
    <source>
        <dbReference type="EMBL" id="CAF0929420.1"/>
    </source>
</evidence>
<dbReference type="PANTHER" id="PTHR11177">
    <property type="entry name" value="CHITINASE"/>
    <property type="match status" value="1"/>
</dbReference>
<dbReference type="SMART" id="SM00494">
    <property type="entry name" value="ChtBD2"/>
    <property type="match status" value="1"/>
</dbReference>
<dbReference type="InterPro" id="IPR050314">
    <property type="entry name" value="Glycosyl_Hydrlase_18"/>
</dbReference>
<dbReference type="InterPro" id="IPR036508">
    <property type="entry name" value="Chitin-bd_dom_sf"/>
</dbReference>
<name>A0A814BJS1_9BILA</name>
<keyword evidence="3 6" id="KW-0378">Hydrolase</keyword>
<dbReference type="SMART" id="SM00636">
    <property type="entry name" value="Glyco_18"/>
    <property type="match status" value="1"/>
</dbReference>
<evidence type="ECO:0000256" key="5">
    <source>
        <dbReference type="ARBA" id="ARBA00023295"/>
    </source>
</evidence>
<proteinExistence type="inferred from homology"/>
<evidence type="ECO:0008006" key="12">
    <source>
        <dbReference type="Google" id="ProtNLM"/>
    </source>
</evidence>
<dbReference type="GO" id="GO:0008061">
    <property type="term" value="F:chitin binding"/>
    <property type="evidence" value="ECO:0007669"/>
    <property type="project" value="UniProtKB-KW"/>
</dbReference>
<evidence type="ECO:0000259" key="8">
    <source>
        <dbReference type="PROSITE" id="PS50940"/>
    </source>
</evidence>
<keyword evidence="5 6" id="KW-0326">Glycosidase</keyword>
<dbReference type="Gene3D" id="3.10.50.10">
    <property type="match status" value="1"/>
</dbReference>
<dbReference type="Pfam" id="PF00704">
    <property type="entry name" value="Glyco_hydro_18"/>
    <property type="match status" value="1"/>
</dbReference>
<dbReference type="Proteomes" id="UP000663879">
    <property type="component" value="Unassembled WGS sequence"/>
</dbReference>
<evidence type="ECO:0000256" key="2">
    <source>
        <dbReference type="ARBA" id="ARBA00022669"/>
    </source>
</evidence>
<evidence type="ECO:0000256" key="7">
    <source>
        <dbReference type="SAM" id="SignalP"/>
    </source>
</evidence>
<feature type="chain" id="PRO_5033047828" description="Chitinase" evidence="7">
    <location>
        <begin position="18"/>
        <end position="452"/>
    </location>
</feature>
<dbReference type="SUPFAM" id="SSF57625">
    <property type="entry name" value="Invertebrate chitin-binding proteins"/>
    <property type="match status" value="1"/>
</dbReference>
<dbReference type="InterPro" id="IPR029070">
    <property type="entry name" value="Chitinase_insertion_sf"/>
</dbReference>
<dbReference type="AlphaFoldDB" id="A0A814BJS1"/>
<dbReference type="Gene3D" id="3.20.20.80">
    <property type="entry name" value="Glycosidases"/>
    <property type="match status" value="1"/>
</dbReference>
<dbReference type="OrthoDB" id="76388at2759"/>
<feature type="domain" description="GH18" evidence="9">
    <location>
        <begin position="18"/>
        <end position="379"/>
    </location>
</feature>
<evidence type="ECO:0000256" key="6">
    <source>
        <dbReference type="RuleBase" id="RU000489"/>
    </source>
</evidence>
<evidence type="ECO:0000259" key="9">
    <source>
        <dbReference type="PROSITE" id="PS51910"/>
    </source>
</evidence>
<dbReference type="SUPFAM" id="SSF54556">
    <property type="entry name" value="Chitinase insertion domain"/>
    <property type="match status" value="1"/>
</dbReference>
<evidence type="ECO:0000256" key="1">
    <source>
        <dbReference type="ARBA" id="ARBA00009121"/>
    </source>
</evidence>
<organism evidence="10 11">
    <name type="scientific">Brachionus calyciflorus</name>
    <dbReference type="NCBI Taxonomy" id="104777"/>
    <lineage>
        <taxon>Eukaryota</taxon>
        <taxon>Metazoa</taxon>
        <taxon>Spiralia</taxon>
        <taxon>Gnathifera</taxon>
        <taxon>Rotifera</taxon>
        <taxon>Eurotatoria</taxon>
        <taxon>Monogononta</taxon>
        <taxon>Pseudotrocha</taxon>
        <taxon>Ploima</taxon>
        <taxon>Brachionidae</taxon>
        <taxon>Brachionus</taxon>
    </lineage>
</organism>
<dbReference type="InterPro" id="IPR001579">
    <property type="entry name" value="Glyco_hydro_18_chit_AS"/>
</dbReference>
<dbReference type="GO" id="GO:0006032">
    <property type="term" value="P:chitin catabolic process"/>
    <property type="evidence" value="ECO:0007669"/>
    <property type="project" value="TreeGrafter"/>
</dbReference>
<dbReference type="FunFam" id="3.10.50.10:FF:000001">
    <property type="entry name" value="Chitinase 3-like 1"/>
    <property type="match status" value="1"/>
</dbReference>
<gene>
    <name evidence="10" type="ORF">OXX778_LOCUS12822</name>
</gene>
<feature type="signal peptide" evidence="7">
    <location>
        <begin position="1"/>
        <end position="17"/>
    </location>
</feature>
<feature type="domain" description="Chitin-binding type-2" evidence="8">
    <location>
        <begin position="392"/>
        <end position="452"/>
    </location>
</feature>
<keyword evidence="7" id="KW-0732">Signal</keyword>
<dbReference type="PANTHER" id="PTHR11177:SF317">
    <property type="entry name" value="CHITINASE 12-RELATED"/>
    <property type="match status" value="1"/>
</dbReference>
<evidence type="ECO:0000256" key="3">
    <source>
        <dbReference type="ARBA" id="ARBA00022801"/>
    </source>
</evidence>
<keyword evidence="11" id="KW-1185">Reference proteome</keyword>
<evidence type="ECO:0000313" key="11">
    <source>
        <dbReference type="Proteomes" id="UP000663879"/>
    </source>
</evidence>
<dbReference type="InterPro" id="IPR001223">
    <property type="entry name" value="Glyco_hydro18_cat"/>
</dbReference>
<dbReference type="GO" id="GO:0004568">
    <property type="term" value="F:chitinase activity"/>
    <property type="evidence" value="ECO:0007669"/>
    <property type="project" value="TreeGrafter"/>
</dbReference>
<keyword evidence="2" id="KW-0147">Chitin-binding</keyword>